<evidence type="ECO:0000256" key="1">
    <source>
        <dbReference type="ARBA" id="ARBA00001933"/>
    </source>
</evidence>
<name>A0A0F9BBH7_9ZZZZ</name>
<comment type="cofactor">
    <cofactor evidence="1">
        <name>pyridoxal 5'-phosphate</name>
        <dbReference type="ChEBI" id="CHEBI:597326"/>
    </cofactor>
</comment>
<dbReference type="InterPro" id="IPR043132">
    <property type="entry name" value="BCAT-like_C"/>
</dbReference>
<evidence type="ECO:0000256" key="4">
    <source>
        <dbReference type="ARBA" id="ARBA00022679"/>
    </source>
</evidence>
<dbReference type="InterPro" id="IPR043131">
    <property type="entry name" value="BCAT-like_N"/>
</dbReference>
<dbReference type="Pfam" id="PF01063">
    <property type="entry name" value="Aminotran_4"/>
    <property type="match status" value="1"/>
</dbReference>
<accession>A0A0F9BBH7</accession>
<organism evidence="6">
    <name type="scientific">marine sediment metagenome</name>
    <dbReference type="NCBI Taxonomy" id="412755"/>
    <lineage>
        <taxon>unclassified sequences</taxon>
        <taxon>metagenomes</taxon>
        <taxon>ecological metagenomes</taxon>
    </lineage>
</organism>
<dbReference type="AlphaFoldDB" id="A0A0F9BBH7"/>
<sequence length="303" mass="33943">VDYGTIRVYPSAVVLNYGQGLFEGMKGYRTKDDRIAMFRPYENAKRLNKGCERLCMPGLDEDFFVNSISSLLKKNRDFIPPYGKGDLYIRPILFGSGQMLGVNPADEYTFILFMSPVGPYFKGGFSGINLEIRHDYHRAPQFGTGSIKAVGNYAASLYPKRVVKGNSYDEVIYLDAKTSTYIEEVGSANFFMLKNGVISTPRLGGSILPGVTRNSILIVAEKKFGLIPMERDIRYDEVFSADEVFCTGTAAVLTPILSVCRNGEERKIGDGKPGKKTKELYDELKGIQLGERPDDFNWFFEVK</sequence>
<dbReference type="EMBL" id="LAZR01038555">
    <property type="protein sequence ID" value="KKL19254.1"/>
    <property type="molecule type" value="Genomic_DNA"/>
</dbReference>
<comment type="similarity">
    <text evidence="2">Belongs to the class-IV pyridoxal-phosphate-dependent aminotransferase family.</text>
</comment>
<dbReference type="PANTHER" id="PTHR42825:SF2">
    <property type="entry name" value="BRANCHED-CHAIN-AMINO-ACID AMINOTRANSFERASE 3, CHLOROPLASTIC-RELATED"/>
    <property type="match status" value="1"/>
</dbReference>
<dbReference type="Gene3D" id="3.30.470.10">
    <property type="match status" value="1"/>
</dbReference>
<evidence type="ECO:0000313" key="6">
    <source>
        <dbReference type="EMBL" id="KKL19254.1"/>
    </source>
</evidence>
<dbReference type="SUPFAM" id="SSF56752">
    <property type="entry name" value="D-aminoacid aminotransferase-like PLP-dependent enzymes"/>
    <property type="match status" value="1"/>
</dbReference>
<proteinExistence type="inferred from homology"/>
<evidence type="ECO:0000256" key="5">
    <source>
        <dbReference type="ARBA" id="ARBA00022898"/>
    </source>
</evidence>
<dbReference type="Gene3D" id="3.20.10.10">
    <property type="entry name" value="D-amino Acid Aminotransferase, subunit A, domain 2"/>
    <property type="match status" value="1"/>
</dbReference>
<dbReference type="NCBIfam" id="NF009897">
    <property type="entry name" value="PRK13357.1"/>
    <property type="match status" value="1"/>
</dbReference>
<evidence type="ECO:0008006" key="7">
    <source>
        <dbReference type="Google" id="ProtNLM"/>
    </source>
</evidence>
<keyword evidence="4" id="KW-0808">Transferase</keyword>
<dbReference type="InterPro" id="IPR018300">
    <property type="entry name" value="Aminotrans_IV_CS"/>
</dbReference>
<dbReference type="InterPro" id="IPR033939">
    <property type="entry name" value="BCAT_family"/>
</dbReference>
<dbReference type="InterPro" id="IPR001544">
    <property type="entry name" value="Aminotrans_IV"/>
</dbReference>
<comment type="caution">
    <text evidence="6">The sequence shown here is derived from an EMBL/GenBank/DDBJ whole genome shotgun (WGS) entry which is preliminary data.</text>
</comment>
<dbReference type="InterPro" id="IPR005786">
    <property type="entry name" value="B_amino_transII"/>
</dbReference>
<feature type="non-terminal residue" evidence="6">
    <location>
        <position position="1"/>
    </location>
</feature>
<keyword evidence="3" id="KW-0032">Aminotransferase</keyword>
<dbReference type="NCBIfam" id="TIGR01123">
    <property type="entry name" value="ilvE_II"/>
    <property type="match status" value="1"/>
</dbReference>
<dbReference type="InterPro" id="IPR036038">
    <property type="entry name" value="Aminotransferase-like"/>
</dbReference>
<reference evidence="6" key="1">
    <citation type="journal article" date="2015" name="Nature">
        <title>Complex archaea that bridge the gap between prokaryotes and eukaryotes.</title>
        <authorList>
            <person name="Spang A."/>
            <person name="Saw J.H."/>
            <person name="Jorgensen S.L."/>
            <person name="Zaremba-Niedzwiedzka K."/>
            <person name="Martijn J."/>
            <person name="Lind A.E."/>
            <person name="van Eijk R."/>
            <person name="Schleper C."/>
            <person name="Guy L."/>
            <person name="Ettema T.J."/>
        </authorList>
    </citation>
    <scope>NUCLEOTIDE SEQUENCE</scope>
</reference>
<evidence type="ECO:0000256" key="2">
    <source>
        <dbReference type="ARBA" id="ARBA00009320"/>
    </source>
</evidence>
<dbReference type="PROSITE" id="PS00770">
    <property type="entry name" value="AA_TRANSFER_CLASS_4"/>
    <property type="match status" value="1"/>
</dbReference>
<dbReference type="PIRSF" id="PIRSF006468">
    <property type="entry name" value="BCAT1"/>
    <property type="match status" value="1"/>
</dbReference>
<evidence type="ECO:0000256" key="3">
    <source>
        <dbReference type="ARBA" id="ARBA00022576"/>
    </source>
</evidence>
<protein>
    <recommendedName>
        <fullName evidence="7">Branched-chain-amino-acid transaminase</fullName>
    </recommendedName>
</protein>
<dbReference type="GO" id="GO:0009081">
    <property type="term" value="P:branched-chain amino acid metabolic process"/>
    <property type="evidence" value="ECO:0007669"/>
    <property type="project" value="InterPro"/>
</dbReference>
<dbReference type="CDD" id="cd01557">
    <property type="entry name" value="BCAT_beta_family"/>
    <property type="match status" value="1"/>
</dbReference>
<gene>
    <name evidence="6" type="ORF">LCGC14_2467340</name>
</gene>
<keyword evidence="5" id="KW-0663">Pyridoxal phosphate</keyword>
<dbReference type="PANTHER" id="PTHR42825">
    <property type="entry name" value="AMINO ACID AMINOTRANSFERASE"/>
    <property type="match status" value="1"/>
</dbReference>
<dbReference type="GO" id="GO:0004084">
    <property type="term" value="F:branched-chain-amino-acid transaminase activity"/>
    <property type="evidence" value="ECO:0007669"/>
    <property type="project" value="InterPro"/>
</dbReference>